<dbReference type="InterPro" id="IPR036388">
    <property type="entry name" value="WH-like_DNA-bd_sf"/>
</dbReference>
<dbReference type="Proteomes" id="UP001500280">
    <property type="component" value="Unassembled WGS sequence"/>
</dbReference>
<protein>
    <submittedName>
        <fullName evidence="5">Winged helix-turn-helix domain-containing protein</fullName>
    </submittedName>
</protein>
<evidence type="ECO:0000313" key="6">
    <source>
        <dbReference type="Proteomes" id="UP001500280"/>
    </source>
</evidence>
<dbReference type="InterPro" id="IPR001845">
    <property type="entry name" value="HTH_ArsR_DNA-bd_dom"/>
</dbReference>
<evidence type="ECO:0000313" key="5">
    <source>
        <dbReference type="EMBL" id="GAA1686342.1"/>
    </source>
</evidence>
<dbReference type="EMBL" id="BAAANF010000010">
    <property type="protein sequence ID" value="GAA1686342.1"/>
    <property type="molecule type" value="Genomic_DNA"/>
</dbReference>
<organism evidence="5 6">
    <name type="scientific">Kribbella yunnanensis</name>
    <dbReference type="NCBI Taxonomy" id="190194"/>
    <lineage>
        <taxon>Bacteria</taxon>
        <taxon>Bacillati</taxon>
        <taxon>Actinomycetota</taxon>
        <taxon>Actinomycetes</taxon>
        <taxon>Propionibacteriales</taxon>
        <taxon>Kribbellaceae</taxon>
        <taxon>Kribbella</taxon>
    </lineage>
</organism>
<dbReference type="InterPro" id="IPR011991">
    <property type="entry name" value="ArsR-like_HTH"/>
</dbReference>
<evidence type="ECO:0000256" key="2">
    <source>
        <dbReference type="ARBA" id="ARBA00023125"/>
    </source>
</evidence>
<keyword evidence="1" id="KW-0805">Transcription regulation</keyword>
<dbReference type="InterPro" id="IPR036390">
    <property type="entry name" value="WH_DNA-bd_sf"/>
</dbReference>
<evidence type="ECO:0000256" key="3">
    <source>
        <dbReference type="ARBA" id="ARBA00023163"/>
    </source>
</evidence>
<sequence length="331" mass="36457">MLRIHFTGQDMVRTTLADEPDPMWEVLLSLHQLQGRDGMAHYGTWRERARRVLPRSAAGLLQLAPPHGYSPDFLTPAEPTTSFESGVERVMSTSPTRLREELELLAVRRPRTTWTRDLASGRANAIHGLGQALRNYHQQAIAPYWASIRALVRADHQQQVGHLSGAGVEQLLGRLHPSVRWNSPVLEISGFADRDVYLDGRGLRLQPAVFCWMTPTKLHDPELQPVLVYPVQHIPGTLRRITTESRSQPLAALLGTTRAAALEAIAGGCTTTVLAERCQISLAGASRQAGILRDAGLITTRRAGQAVQHDLTLLGKAVLTGGFLQDPERLN</sequence>
<feature type="domain" description="HTH arsR-type" evidence="4">
    <location>
        <begin position="248"/>
        <end position="319"/>
    </location>
</feature>
<dbReference type="SUPFAM" id="SSF46785">
    <property type="entry name" value="Winged helix' DNA-binding domain"/>
    <property type="match status" value="1"/>
</dbReference>
<accession>A0ABN2HEP1</accession>
<comment type="caution">
    <text evidence="5">The sequence shown here is derived from an EMBL/GenBank/DDBJ whole genome shotgun (WGS) entry which is preliminary data.</text>
</comment>
<keyword evidence="2" id="KW-0238">DNA-binding</keyword>
<dbReference type="InterPro" id="IPR051011">
    <property type="entry name" value="Metal_resp_trans_reg"/>
</dbReference>
<proteinExistence type="predicted"/>
<evidence type="ECO:0000259" key="4">
    <source>
        <dbReference type="SMART" id="SM00418"/>
    </source>
</evidence>
<keyword evidence="6" id="KW-1185">Reference proteome</keyword>
<reference evidence="5 6" key="1">
    <citation type="journal article" date="2019" name="Int. J. Syst. Evol. Microbiol.">
        <title>The Global Catalogue of Microorganisms (GCM) 10K type strain sequencing project: providing services to taxonomists for standard genome sequencing and annotation.</title>
        <authorList>
            <consortium name="The Broad Institute Genomics Platform"/>
            <consortium name="The Broad Institute Genome Sequencing Center for Infectious Disease"/>
            <person name="Wu L."/>
            <person name="Ma J."/>
        </authorList>
    </citation>
    <scope>NUCLEOTIDE SEQUENCE [LARGE SCALE GENOMIC DNA]</scope>
    <source>
        <strain evidence="5 6">JCM 14307</strain>
    </source>
</reference>
<dbReference type="SMART" id="SM00418">
    <property type="entry name" value="HTH_ARSR"/>
    <property type="match status" value="1"/>
</dbReference>
<dbReference type="PANTHER" id="PTHR43132:SF8">
    <property type="entry name" value="HTH-TYPE TRANSCRIPTIONAL REGULATOR KMTR"/>
    <property type="match status" value="1"/>
</dbReference>
<dbReference type="CDD" id="cd00090">
    <property type="entry name" value="HTH_ARSR"/>
    <property type="match status" value="1"/>
</dbReference>
<dbReference type="Gene3D" id="1.10.10.10">
    <property type="entry name" value="Winged helix-like DNA-binding domain superfamily/Winged helix DNA-binding domain"/>
    <property type="match status" value="1"/>
</dbReference>
<keyword evidence="3" id="KW-0804">Transcription</keyword>
<name>A0ABN2HEP1_9ACTN</name>
<evidence type="ECO:0000256" key="1">
    <source>
        <dbReference type="ARBA" id="ARBA00023015"/>
    </source>
</evidence>
<gene>
    <name evidence="5" type="ORF">GCM10009745_33660</name>
</gene>
<dbReference type="PANTHER" id="PTHR43132">
    <property type="entry name" value="ARSENICAL RESISTANCE OPERON REPRESSOR ARSR-RELATED"/>
    <property type="match status" value="1"/>
</dbReference>